<dbReference type="Pfam" id="PF00069">
    <property type="entry name" value="Pkinase"/>
    <property type="match status" value="1"/>
</dbReference>
<evidence type="ECO:0000256" key="1">
    <source>
        <dbReference type="ARBA" id="ARBA00022527"/>
    </source>
</evidence>
<evidence type="ECO:0000259" key="9">
    <source>
        <dbReference type="PROSITE" id="PS50011"/>
    </source>
</evidence>
<gene>
    <name evidence="10" type="ORF">TEOVI_000707900</name>
</gene>
<dbReference type="AlphaFoldDB" id="A0A1G4I548"/>
<dbReference type="SUPFAM" id="SSF56112">
    <property type="entry name" value="Protein kinase-like (PK-like)"/>
    <property type="match status" value="1"/>
</dbReference>
<keyword evidence="5 6" id="KW-0067">ATP-binding</keyword>
<dbReference type="SMART" id="SM00220">
    <property type="entry name" value="S_TKc"/>
    <property type="match status" value="1"/>
</dbReference>
<keyword evidence="4 8" id="KW-0418">Kinase</keyword>
<reference evidence="10" key="1">
    <citation type="submission" date="2016-09" db="EMBL/GenBank/DDBJ databases">
        <authorList>
            <person name="Hebert L."/>
            <person name="Moumen B."/>
        </authorList>
    </citation>
    <scope>NUCLEOTIDE SEQUENCE [LARGE SCALE GENOMIC DNA]</scope>
    <source>
        <strain evidence="10">OVI</strain>
    </source>
</reference>
<evidence type="ECO:0000256" key="6">
    <source>
        <dbReference type="PROSITE-ProRule" id="PRU10141"/>
    </source>
</evidence>
<evidence type="ECO:0000256" key="3">
    <source>
        <dbReference type="ARBA" id="ARBA00022741"/>
    </source>
</evidence>
<evidence type="ECO:0000256" key="2">
    <source>
        <dbReference type="ARBA" id="ARBA00022679"/>
    </source>
</evidence>
<sequence>MHKSNQELCEPTIVGGFKVYNVGGSEFEVPRKYTLLKILGMGAYGIACSCLNEETQEKVSIKKCREVFRDLDDGRRVLREVAMMRFFRHENLLHVMDILPPMKGYNEFRDVYIVTPLKDVDMNVVLRSRQVLEETHVRYFIYQILRGLKYLHSAGVAHRDLKPANLVTDISCELKIIDFGLSRSVTIPHHDLTDYVITRWYRPPELLLENSYYDTAVDIWSVGCIMAEMYNRKPVLPGRNTIDQLRLICTHIGKPPRDMVESAEALEKLNQLPDGELDMGKLVPGLTSADGIDFLSQMWELDPRKRPSAAELLRHPFMAPLHDEVDEPVCPTSFAWPYEMQEMSLDSLRRAFWDEICSFNPHLASQIPKGA</sequence>
<dbReference type="CDD" id="cd07834">
    <property type="entry name" value="STKc_MAPK"/>
    <property type="match status" value="1"/>
</dbReference>
<comment type="similarity">
    <text evidence="8">Belongs to the protein kinase superfamily. Ser/Thr protein kinase family. MAP kinase subfamily.</text>
</comment>
<accession>A0A1G4I548</accession>
<dbReference type="PROSITE" id="PS00108">
    <property type="entry name" value="PROTEIN_KINASE_ST"/>
    <property type="match status" value="1"/>
</dbReference>
<evidence type="ECO:0000256" key="4">
    <source>
        <dbReference type="ARBA" id="ARBA00022777"/>
    </source>
</evidence>
<comment type="caution">
    <text evidence="10">The sequence shown here is derived from an EMBL/GenBank/DDBJ whole genome shotgun (WGS) entry which is preliminary data.</text>
</comment>
<dbReference type="GO" id="GO:0004707">
    <property type="term" value="F:MAP kinase activity"/>
    <property type="evidence" value="ECO:0007669"/>
    <property type="project" value="UniProtKB-EC"/>
</dbReference>
<dbReference type="InterPro" id="IPR003527">
    <property type="entry name" value="MAP_kinase_CS"/>
</dbReference>
<keyword evidence="2 8" id="KW-0808">Transferase</keyword>
<dbReference type="Gene3D" id="3.30.200.20">
    <property type="entry name" value="Phosphorylase Kinase, domain 1"/>
    <property type="match status" value="1"/>
</dbReference>
<evidence type="ECO:0000313" key="11">
    <source>
        <dbReference type="Proteomes" id="UP000195570"/>
    </source>
</evidence>
<evidence type="ECO:0000256" key="5">
    <source>
        <dbReference type="ARBA" id="ARBA00022840"/>
    </source>
</evidence>
<proteinExistence type="inferred from homology"/>
<keyword evidence="1 7" id="KW-0723">Serine/threonine-protein kinase</keyword>
<evidence type="ECO:0000256" key="7">
    <source>
        <dbReference type="RuleBase" id="RU000304"/>
    </source>
</evidence>
<dbReference type="PANTHER" id="PTHR24055">
    <property type="entry name" value="MITOGEN-ACTIVATED PROTEIN KINASE"/>
    <property type="match status" value="1"/>
</dbReference>
<dbReference type="InterPro" id="IPR008271">
    <property type="entry name" value="Ser/Thr_kinase_AS"/>
</dbReference>
<protein>
    <recommendedName>
        <fullName evidence="8">Mitogen-activated protein kinase</fullName>
        <ecNumber evidence="8">2.7.11.24</ecNumber>
    </recommendedName>
</protein>
<dbReference type="EC" id="2.7.11.24" evidence="8"/>
<dbReference type="EMBL" id="CZPT02000670">
    <property type="protein sequence ID" value="SCU67027.1"/>
    <property type="molecule type" value="Genomic_DNA"/>
</dbReference>
<evidence type="ECO:0000256" key="8">
    <source>
        <dbReference type="RuleBase" id="RU361165"/>
    </source>
</evidence>
<dbReference type="FunFam" id="3.30.200.20:FF:000378">
    <property type="entry name" value="Mitogen-activated protein kinase"/>
    <property type="match status" value="1"/>
</dbReference>
<dbReference type="InterPro" id="IPR000719">
    <property type="entry name" value="Prot_kinase_dom"/>
</dbReference>
<dbReference type="GO" id="GO:0005524">
    <property type="term" value="F:ATP binding"/>
    <property type="evidence" value="ECO:0007669"/>
    <property type="project" value="UniProtKB-UniRule"/>
</dbReference>
<dbReference type="VEuPathDB" id="TriTrypDB:TEOVI_000707900"/>
<organism evidence="10 11">
    <name type="scientific">Trypanosoma equiperdum</name>
    <dbReference type="NCBI Taxonomy" id="5694"/>
    <lineage>
        <taxon>Eukaryota</taxon>
        <taxon>Discoba</taxon>
        <taxon>Euglenozoa</taxon>
        <taxon>Kinetoplastea</taxon>
        <taxon>Metakinetoplastina</taxon>
        <taxon>Trypanosomatida</taxon>
        <taxon>Trypanosomatidae</taxon>
        <taxon>Trypanosoma</taxon>
    </lineage>
</organism>
<feature type="domain" description="Protein kinase" evidence="9">
    <location>
        <begin position="33"/>
        <end position="318"/>
    </location>
</feature>
<dbReference type="InterPro" id="IPR050117">
    <property type="entry name" value="MAPK"/>
</dbReference>
<evidence type="ECO:0000313" key="10">
    <source>
        <dbReference type="EMBL" id="SCU67027.1"/>
    </source>
</evidence>
<comment type="cofactor">
    <cofactor evidence="8">
        <name>Mg(2+)</name>
        <dbReference type="ChEBI" id="CHEBI:18420"/>
    </cofactor>
</comment>
<dbReference type="Gene3D" id="1.10.510.10">
    <property type="entry name" value="Transferase(Phosphotransferase) domain 1"/>
    <property type="match status" value="1"/>
</dbReference>
<dbReference type="PROSITE" id="PS01351">
    <property type="entry name" value="MAPK"/>
    <property type="match status" value="1"/>
</dbReference>
<keyword evidence="8" id="KW-0460">Magnesium</keyword>
<dbReference type="Proteomes" id="UP000195570">
    <property type="component" value="Unassembled WGS sequence"/>
</dbReference>
<dbReference type="RefSeq" id="XP_067078392.1">
    <property type="nucleotide sequence ID" value="XM_067222291.1"/>
</dbReference>
<comment type="activity regulation">
    <text evidence="8">Activated by threonine and tyrosine phosphorylation.</text>
</comment>
<dbReference type="PROSITE" id="PS50011">
    <property type="entry name" value="PROTEIN_KINASE_DOM"/>
    <property type="match status" value="1"/>
</dbReference>
<dbReference type="PROSITE" id="PS00107">
    <property type="entry name" value="PROTEIN_KINASE_ATP"/>
    <property type="match status" value="1"/>
</dbReference>
<dbReference type="InterPro" id="IPR011009">
    <property type="entry name" value="Kinase-like_dom_sf"/>
</dbReference>
<dbReference type="GeneID" id="92381013"/>
<dbReference type="FunFam" id="1.10.510.10:FF:000040">
    <property type="entry name" value="Mitogen-activated protein kinase"/>
    <property type="match status" value="1"/>
</dbReference>
<dbReference type="InterPro" id="IPR017441">
    <property type="entry name" value="Protein_kinase_ATP_BS"/>
</dbReference>
<comment type="catalytic activity">
    <reaction evidence="8">
        <text>L-threonyl-[protein] + ATP = O-phospho-L-threonyl-[protein] + ADP + H(+)</text>
        <dbReference type="Rhea" id="RHEA:46608"/>
        <dbReference type="Rhea" id="RHEA-COMP:11060"/>
        <dbReference type="Rhea" id="RHEA-COMP:11605"/>
        <dbReference type="ChEBI" id="CHEBI:15378"/>
        <dbReference type="ChEBI" id="CHEBI:30013"/>
        <dbReference type="ChEBI" id="CHEBI:30616"/>
        <dbReference type="ChEBI" id="CHEBI:61977"/>
        <dbReference type="ChEBI" id="CHEBI:456216"/>
        <dbReference type="EC" id="2.7.11.24"/>
    </reaction>
</comment>
<name>A0A1G4I548_TRYEQ</name>
<keyword evidence="3 6" id="KW-0547">Nucleotide-binding</keyword>
<feature type="binding site" evidence="6">
    <location>
        <position position="63"/>
    </location>
    <ligand>
        <name>ATP</name>
        <dbReference type="ChEBI" id="CHEBI:30616"/>
    </ligand>
</feature>
<keyword evidence="11" id="KW-1185">Reference proteome</keyword>